<dbReference type="PANTHER" id="PTHR10989">
    <property type="entry name" value="ANDROGEN-INDUCED PROTEIN 1-RELATED"/>
    <property type="match status" value="1"/>
</dbReference>
<organism evidence="6 7">
    <name type="scientific">Lentithecium fluviatile CBS 122367</name>
    <dbReference type="NCBI Taxonomy" id="1168545"/>
    <lineage>
        <taxon>Eukaryota</taxon>
        <taxon>Fungi</taxon>
        <taxon>Dikarya</taxon>
        <taxon>Ascomycota</taxon>
        <taxon>Pezizomycotina</taxon>
        <taxon>Dothideomycetes</taxon>
        <taxon>Pleosporomycetidae</taxon>
        <taxon>Pleosporales</taxon>
        <taxon>Massarineae</taxon>
        <taxon>Lentitheciaceae</taxon>
        <taxon>Lentithecium</taxon>
    </lineage>
</organism>
<reference evidence="6" key="1">
    <citation type="journal article" date="2020" name="Stud. Mycol.">
        <title>101 Dothideomycetes genomes: a test case for predicting lifestyles and emergence of pathogens.</title>
        <authorList>
            <person name="Haridas S."/>
            <person name="Albert R."/>
            <person name="Binder M."/>
            <person name="Bloem J."/>
            <person name="Labutti K."/>
            <person name="Salamov A."/>
            <person name="Andreopoulos B."/>
            <person name="Baker S."/>
            <person name="Barry K."/>
            <person name="Bills G."/>
            <person name="Bluhm B."/>
            <person name="Cannon C."/>
            <person name="Castanera R."/>
            <person name="Culley D."/>
            <person name="Daum C."/>
            <person name="Ezra D."/>
            <person name="Gonzalez J."/>
            <person name="Henrissat B."/>
            <person name="Kuo A."/>
            <person name="Liang C."/>
            <person name="Lipzen A."/>
            <person name="Lutzoni F."/>
            <person name="Magnuson J."/>
            <person name="Mondo S."/>
            <person name="Nolan M."/>
            <person name="Ohm R."/>
            <person name="Pangilinan J."/>
            <person name="Park H.-J."/>
            <person name="Ramirez L."/>
            <person name="Alfaro M."/>
            <person name="Sun H."/>
            <person name="Tritt A."/>
            <person name="Yoshinaga Y."/>
            <person name="Zwiers L.-H."/>
            <person name="Turgeon B."/>
            <person name="Goodwin S."/>
            <person name="Spatafora J."/>
            <person name="Crous P."/>
            <person name="Grigoriev I."/>
        </authorList>
    </citation>
    <scope>NUCLEOTIDE SEQUENCE</scope>
    <source>
        <strain evidence="6">CBS 122367</strain>
    </source>
</reference>
<dbReference type="GO" id="GO:0012505">
    <property type="term" value="C:endomembrane system"/>
    <property type="evidence" value="ECO:0007669"/>
    <property type="project" value="UniProtKB-SubCell"/>
</dbReference>
<feature type="transmembrane region" description="Helical" evidence="5">
    <location>
        <begin position="73"/>
        <end position="92"/>
    </location>
</feature>
<evidence type="ECO:0000256" key="5">
    <source>
        <dbReference type="SAM" id="Phobius"/>
    </source>
</evidence>
<keyword evidence="7" id="KW-1185">Reference proteome</keyword>
<dbReference type="InterPro" id="IPR006838">
    <property type="entry name" value="ADTRP_AIG1"/>
</dbReference>
<proteinExistence type="predicted"/>
<dbReference type="AlphaFoldDB" id="A0A6G1J387"/>
<evidence type="ECO:0000313" key="7">
    <source>
        <dbReference type="Proteomes" id="UP000799291"/>
    </source>
</evidence>
<evidence type="ECO:0000256" key="3">
    <source>
        <dbReference type="ARBA" id="ARBA00022989"/>
    </source>
</evidence>
<evidence type="ECO:0008006" key="8">
    <source>
        <dbReference type="Google" id="ProtNLM"/>
    </source>
</evidence>
<evidence type="ECO:0000256" key="4">
    <source>
        <dbReference type="ARBA" id="ARBA00023136"/>
    </source>
</evidence>
<gene>
    <name evidence="6" type="ORF">K458DRAFT_442529</name>
</gene>
<feature type="transmembrane region" description="Helical" evidence="5">
    <location>
        <begin position="143"/>
        <end position="162"/>
    </location>
</feature>
<keyword evidence="3 5" id="KW-1133">Transmembrane helix</keyword>
<dbReference type="GO" id="GO:0016020">
    <property type="term" value="C:membrane"/>
    <property type="evidence" value="ECO:0007669"/>
    <property type="project" value="InterPro"/>
</dbReference>
<keyword evidence="2 5" id="KW-0812">Transmembrane</keyword>
<feature type="transmembrane region" description="Helical" evidence="5">
    <location>
        <begin position="40"/>
        <end position="61"/>
    </location>
</feature>
<dbReference type="Proteomes" id="UP000799291">
    <property type="component" value="Unassembled WGS sequence"/>
</dbReference>
<name>A0A6G1J387_9PLEO</name>
<accession>A0A6G1J387</accession>
<sequence>MSASQVTTDMKRHRLQRLNSPSKGVSGVVHNESFGWHLQYLTILGLSISTICFTCGLLADITSSPTLFRAKNYIALVAAPIEIVISILYWGLRAIDEKLVIPPDLPKPPLSADIGFHLSPSVLLTLDTLLLSPPWPTSPINPLASLLTLLTSTTIAFLYWFWIELCYSRNGFYPYPIFTILSTPQRIGLFAASGITMWGVGSALRWLYCAVNGIDEADGFEGFEGFEGKKKAREKVE</sequence>
<evidence type="ECO:0000256" key="1">
    <source>
        <dbReference type="ARBA" id="ARBA00004127"/>
    </source>
</evidence>
<keyword evidence="4 5" id="KW-0472">Membrane</keyword>
<dbReference type="OrthoDB" id="1898221at2759"/>
<evidence type="ECO:0000313" key="6">
    <source>
        <dbReference type="EMBL" id="KAF2684695.1"/>
    </source>
</evidence>
<protein>
    <recommendedName>
        <fullName evidence="8">FAR-17a/AIG1-like protein</fullName>
    </recommendedName>
</protein>
<dbReference type="Pfam" id="PF04750">
    <property type="entry name" value="Far-17a_AIG1"/>
    <property type="match status" value="1"/>
</dbReference>
<comment type="subcellular location">
    <subcellularLocation>
        <location evidence="1">Endomembrane system</location>
        <topology evidence="1">Multi-pass membrane protein</topology>
    </subcellularLocation>
</comment>
<dbReference type="EMBL" id="MU005580">
    <property type="protein sequence ID" value="KAF2684695.1"/>
    <property type="molecule type" value="Genomic_DNA"/>
</dbReference>
<evidence type="ECO:0000256" key="2">
    <source>
        <dbReference type="ARBA" id="ARBA00022692"/>
    </source>
</evidence>
<dbReference type="PANTHER" id="PTHR10989:SF16">
    <property type="entry name" value="AT02829P-RELATED"/>
    <property type="match status" value="1"/>
</dbReference>